<dbReference type="Pfam" id="PF00150">
    <property type="entry name" value="Cellulase"/>
    <property type="match status" value="1"/>
</dbReference>
<keyword evidence="13" id="KW-1185">Reference proteome</keyword>
<evidence type="ECO:0000313" key="13">
    <source>
        <dbReference type="Proteomes" id="UP000800092"/>
    </source>
</evidence>
<dbReference type="Proteomes" id="UP000800092">
    <property type="component" value="Unassembled WGS sequence"/>
</dbReference>
<dbReference type="InterPro" id="IPR045053">
    <property type="entry name" value="MAN-like"/>
</dbReference>
<evidence type="ECO:0000256" key="5">
    <source>
        <dbReference type="ARBA" id="ARBA00022525"/>
    </source>
</evidence>
<evidence type="ECO:0000256" key="9">
    <source>
        <dbReference type="RuleBase" id="RU361153"/>
    </source>
</evidence>
<evidence type="ECO:0000256" key="1">
    <source>
        <dbReference type="ARBA" id="ARBA00001678"/>
    </source>
</evidence>
<dbReference type="InterPro" id="IPR017853">
    <property type="entry name" value="GH"/>
</dbReference>
<dbReference type="Gene3D" id="3.20.20.80">
    <property type="entry name" value="Glycosidases"/>
    <property type="match status" value="1"/>
</dbReference>
<comment type="similarity">
    <text evidence="3 9">Belongs to the glycosyl hydrolase 5 (cellulase A) family.</text>
</comment>
<dbReference type="EMBL" id="ML991787">
    <property type="protein sequence ID" value="KAF2236156.1"/>
    <property type="molecule type" value="Genomic_DNA"/>
</dbReference>
<dbReference type="GO" id="GO:0005576">
    <property type="term" value="C:extracellular region"/>
    <property type="evidence" value="ECO:0007669"/>
    <property type="project" value="UniProtKB-SubCell"/>
</dbReference>
<gene>
    <name evidence="12" type="ORF">EV356DRAFT_444046</name>
</gene>
<organism evidence="12 13">
    <name type="scientific">Viridothelium virens</name>
    <name type="common">Speckled blister lichen</name>
    <name type="synonym">Trypethelium virens</name>
    <dbReference type="NCBI Taxonomy" id="1048519"/>
    <lineage>
        <taxon>Eukaryota</taxon>
        <taxon>Fungi</taxon>
        <taxon>Dikarya</taxon>
        <taxon>Ascomycota</taxon>
        <taxon>Pezizomycotina</taxon>
        <taxon>Dothideomycetes</taxon>
        <taxon>Dothideomycetes incertae sedis</taxon>
        <taxon>Trypetheliales</taxon>
        <taxon>Trypetheliaceae</taxon>
        <taxon>Viridothelium</taxon>
    </lineage>
</organism>
<feature type="signal peptide" evidence="10">
    <location>
        <begin position="1"/>
        <end position="19"/>
    </location>
</feature>
<evidence type="ECO:0000256" key="8">
    <source>
        <dbReference type="ARBA" id="ARBA00023295"/>
    </source>
</evidence>
<dbReference type="EC" id="3.2.1.78" evidence="4"/>
<dbReference type="PANTHER" id="PTHR31451:SF39">
    <property type="entry name" value="MANNAN ENDO-1,4-BETA-MANNOSIDASE 1"/>
    <property type="match status" value="1"/>
</dbReference>
<reference evidence="12" key="1">
    <citation type="journal article" date="2020" name="Stud. Mycol.">
        <title>101 Dothideomycetes genomes: a test case for predicting lifestyles and emergence of pathogens.</title>
        <authorList>
            <person name="Haridas S."/>
            <person name="Albert R."/>
            <person name="Binder M."/>
            <person name="Bloem J."/>
            <person name="Labutti K."/>
            <person name="Salamov A."/>
            <person name="Andreopoulos B."/>
            <person name="Baker S."/>
            <person name="Barry K."/>
            <person name="Bills G."/>
            <person name="Bluhm B."/>
            <person name="Cannon C."/>
            <person name="Castanera R."/>
            <person name="Culley D."/>
            <person name="Daum C."/>
            <person name="Ezra D."/>
            <person name="Gonzalez J."/>
            <person name="Henrissat B."/>
            <person name="Kuo A."/>
            <person name="Liang C."/>
            <person name="Lipzen A."/>
            <person name="Lutzoni F."/>
            <person name="Magnuson J."/>
            <person name="Mondo S."/>
            <person name="Nolan M."/>
            <person name="Ohm R."/>
            <person name="Pangilinan J."/>
            <person name="Park H.-J."/>
            <person name="Ramirez L."/>
            <person name="Alfaro M."/>
            <person name="Sun H."/>
            <person name="Tritt A."/>
            <person name="Yoshinaga Y."/>
            <person name="Zwiers L.-H."/>
            <person name="Turgeon B."/>
            <person name="Goodwin S."/>
            <person name="Spatafora J."/>
            <person name="Crous P."/>
            <person name="Grigoriev I."/>
        </authorList>
    </citation>
    <scope>NUCLEOTIDE SEQUENCE</scope>
    <source>
        <strain evidence="12">Tuck. ex Michener</strain>
    </source>
</reference>
<keyword evidence="7 9" id="KW-0378">Hydrolase</keyword>
<dbReference type="SUPFAM" id="SSF51445">
    <property type="entry name" value="(Trans)glycosidases"/>
    <property type="match status" value="1"/>
</dbReference>
<evidence type="ECO:0000313" key="12">
    <source>
        <dbReference type="EMBL" id="KAF2236156.1"/>
    </source>
</evidence>
<evidence type="ECO:0000256" key="2">
    <source>
        <dbReference type="ARBA" id="ARBA00004613"/>
    </source>
</evidence>
<dbReference type="GO" id="GO:0016985">
    <property type="term" value="F:mannan endo-1,4-beta-mannosidase activity"/>
    <property type="evidence" value="ECO:0007669"/>
    <property type="project" value="UniProtKB-EC"/>
</dbReference>
<dbReference type="OrthoDB" id="428177at2759"/>
<dbReference type="AlphaFoldDB" id="A0A6A6HDE2"/>
<feature type="chain" id="PRO_5025414614" description="mannan endo-1,4-beta-mannosidase" evidence="10">
    <location>
        <begin position="20"/>
        <end position="374"/>
    </location>
</feature>
<protein>
    <recommendedName>
        <fullName evidence="4">mannan endo-1,4-beta-mannosidase</fullName>
        <ecNumber evidence="4">3.2.1.78</ecNumber>
    </recommendedName>
</protein>
<keyword evidence="5" id="KW-0964">Secreted</keyword>
<name>A0A6A6HDE2_VIRVR</name>
<evidence type="ECO:0000256" key="10">
    <source>
        <dbReference type="SAM" id="SignalP"/>
    </source>
</evidence>
<evidence type="ECO:0000256" key="3">
    <source>
        <dbReference type="ARBA" id="ARBA00005641"/>
    </source>
</evidence>
<keyword evidence="8 9" id="KW-0326">Glycosidase</keyword>
<dbReference type="PANTHER" id="PTHR31451">
    <property type="match status" value="1"/>
</dbReference>
<sequence>MKFTLVSLLALGSAPVIRGLTLQKRASNSWGGGNLYFLHGLSDSDQEYYINTLASDKAKAVRLWVTELNAGCQKGSKVVSSIPDLEPDSIGTYNDTVLDALDGVLAKLVTKGIKAIISPHDGNAFGLNSCDVYGKAYGCSKSDSAGDSFYSSTTAKSQYDARMAHVLNYKSRSSGKAWSQWGEAILAFDIQNEPFQQAEDQASNNDPNDWLCGRAGNMNALINNSGVKLATGGVGGDQSHGNNLMPKAIECSAIDLISIHGYVGTANFWSSNLPSMESTAASNNKLLYVEEWGVTTSDTDNFDSQASAINGAGIPFVYWEFTPGPDGTQNCWTGCCTGYDGYEVGLNSTKGNVQQALQSAASRSAAQDWSGLID</sequence>
<dbReference type="GO" id="GO:0046355">
    <property type="term" value="P:mannan catabolic process"/>
    <property type="evidence" value="ECO:0007669"/>
    <property type="project" value="UniProtKB-ARBA"/>
</dbReference>
<feature type="domain" description="Glycoside hydrolase family 5" evidence="11">
    <location>
        <begin position="44"/>
        <end position="322"/>
    </location>
</feature>
<evidence type="ECO:0000256" key="4">
    <source>
        <dbReference type="ARBA" id="ARBA00012706"/>
    </source>
</evidence>
<comment type="catalytic activity">
    <reaction evidence="1">
        <text>Random hydrolysis of (1-&gt;4)-beta-D-mannosidic linkages in mannans, galactomannans and glucomannans.</text>
        <dbReference type="EC" id="3.2.1.78"/>
    </reaction>
</comment>
<evidence type="ECO:0000256" key="7">
    <source>
        <dbReference type="ARBA" id="ARBA00022801"/>
    </source>
</evidence>
<proteinExistence type="inferred from homology"/>
<dbReference type="InterPro" id="IPR001547">
    <property type="entry name" value="Glyco_hydro_5"/>
</dbReference>
<accession>A0A6A6HDE2</accession>
<keyword evidence="6 10" id="KW-0732">Signal</keyword>
<comment type="subcellular location">
    <subcellularLocation>
        <location evidence="2">Secreted</location>
    </subcellularLocation>
</comment>
<evidence type="ECO:0000256" key="6">
    <source>
        <dbReference type="ARBA" id="ARBA00022729"/>
    </source>
</evidence>
<evidence type="ECO:0000259" key="11">
    <source>
        <dbReference type="Pfam" id="PF00150"/>
    </source>
</evidence>